<proteinExistence type="predicted"/>
<keyword evidence="5" id="KW-1185">Reference proteome</keyword>
<keyword evidence="1" id="KW-0472">Membrane</keyword>
<accession>A0AAW2ZKX6</accession>
<organism evidence="4 5">
    <name type="scientific">Acrasis kona</name>
    <dbReference type="NCBI Taxonomy" id="1008807"/>
    <lineage>
        <taxon>Eukaryota</taxon>
        <taxon>Discoba</taxon>
        <taxon>Heterolobosea</taxon>
        <taxon>Tetramitia</taxon>
        <taxon>Eutetramitia</taxon>
        <taxon>Acrasidae</taxon>
        <taxon>Acrasis</taxon>
    </lineage>
</organism>
<dbReference type="Pfam" id="PF25898">
    <property type="entry name" value="LolA_2nd_metazoa"/>
    <property type="match status" value="3"/>
</dbReference>
<comment type="caution">
    <text evidence="4">The sequence shown here is derived from an EMBL/GenBank/DDBJ whole genome shotgun (WGS) entry which is preliminary data.</text>
</comment>
<gene>
    <name evidence="4" type="ORF">AKO1_009303</name>
</gene>
<keyword evidence="2" id="KW-0732">Signal</keyword>
<evidence type="ECO:0000259" key="3">
    <source>
        <dbReference type="Pfam" id="PF25898"/>
    </source>
</evidence>
<dbReference type="AlphaFoldDB" id="A0AAW2ZKX6"/>
<dbReference type="PANTHER" id="PTHR36902:SF1">
    <property type="entry name" value="ENRICHED IN SURFACE-LABELED PROTEOME PROTEIN 9"/>
    <property type="match status" value="1"/>
</dbReference>
<dbReference type="Proteomes" id="UP001431209">
    <property type="component" value="Unassembled WGS sequence"/>
</dbReference>
<dbReference type="InterPro" id="IPR058831">
    <property type="entry name" value="LolA-like_dom_2nd"/>
</dbReference>
<feature type="domain" description="LolA-like" evidence="3">
    <location>
        <begin position="218"/>
        <end position="386"/>
    </location>
</feature>
<feature type="signal peptide" evidence="2">
    <location>
        <begin position="1"/>
        <end position="18"/>
    </location>
</feature>
<dbReference type="EMBL" id="JAOPGA020001623">
    <property type="protein sequence ID" value="KAL0489979.1"/>
    <property type="molecule type" value="Genomic_DNA"/>
</dbReference>
<feature type="domain" description="LolA-like" evidence="3">
    <location>
        <begin position="21"/>
        <end position="213"/>
    </location>
</feature>
<keyword evidence="1" id="KW-0812">Transmembrane</keyword>
<feature type="chain" id="PRO_5043464212" evidence="2">
    <location>
        <begin position="19"/>
        <end position="710"/>
    </location>
</feature>
<evidence type="ECO:0000256" key="1">
    <source>
        <dbReference type="SAM" id="Phobius"/>
    </source>
</evidence>
<reference evidence="4 5" key="1">
    <citation type="submission" date="2024-03" db="EMBL/GenBank/DDBJ databases">
        <title>The Acrasis kona genome and developmental transcriptomes reveal deep origins of eukaryotic multicellular pathways.</title>
        <authorList>
            <person name="Sheikh S."/>
            <person name="Fu C.-J."/>
            <person name="Brown M.W."/>
            <person name="Baldauf S.L."/>
        </authorList>
    </citation>
    <scope>NUCLEOTIDE SEQUENCE [LARGE SCALE GENOMIC DNA]</scope>
    <source>
        <strain evidence="4 5">ATCC MYA-3509</strain>
    </source>
</reference>
<keyword evidence="1" id="KW-1133">Transmembrane helix</keyword>
<sequence>MKFTVATLILTFITLITCAPSFPNIPNGFSAVVEVTENKTFYLTEYYNFNSKRARTDLQGPNDTHSIEVFYSDIGVHFTYDPTLQTCSSHVGGDNDERNLLIGQNGTLKIPTEIFYFGNQSDYTYIGQSVARGIECDMWKRVWNVTTSISYTIDYYFSSSNWGNFELDQEQVPVRIHIYGTFYNTSSLTTTTIDRHIEFVNFHSEAPQETVFDAPDYCSITYPPIAYPTLPSRFRLSAEMTFVNQNSTTGYEMWYDQQDNQFKFEYVDDNEVNEQYWDLKRNIHYTANRDAKTCQVTDPSKETNTQLTNQVFSPQQLFNFGENYTELYKGQNTIRGIRCDRWDSTFNRTYTRNNVDYTYQYTLSSYFSVSNWKSLGITNGQDRVPIRSHAKGTLLQSSSSSASQIEYIIDYGDLSILLPNDVFVPQSFCYNTLNPPRPPTPPQSFSALIEYTDVIQQTTNTLYYYWDYEDNRARLDVLDSRNSRLSIYMDAQKNNVYTYSYYNASAPCTSSNLSSSVYAAFEKGNKGHLKGFNDMMYFGPGFDNKYRGVVNVRGLDCDHWVSNLNSTTYPNGTLGDGTNLPFVVDHYFMAGDWLLGVGSERSRVPVRVSITAQNYQVFMEIIDYFPGTPSNDWFNVPQKCLDPNAQIRPVNGTRTKYSGVRGSIVGVASTFSGLGGTIIGSVAGFVACYFFNVRLAASRVAKASAVINTV</sequence>
<dbReference type="PANTHER" id="PTHR36902">
    <property type="entry name" value="ENRICHED IN SURFACE-LABELED PROTEOME PROTEIN 9"/>
    <property type="match status" value="1"/>
</dbReference>
<feature type="transmembrane region" description="Helical" evidence="1">
    <location>
        <begin position="671"/>
        <end position="692"/>
    </location>
</feature>
<protein>
    <submittedName>
        <fullName evidence="4">Coiled-coil domain-containing protein</fullName>
    </submittedName>
</protein>
<evidence type="ECO:0000256" key="2">
    <source>
        <dbReference type="SAM" id="SignalP"/>
    </source>
</evidence>
<evidence type="ECO:0000313" key="4">
    <source>
        <dbReference type="EMBL" id="KAL0489979.1"/>
    </source>
</evidence>
<evidence type="ECO:0000313" key="5">
    <source>
        <dbReference type="Proteomes" id="UP001431209"/>
    </source>
</evidence>
<name>A0AAW2ZKX6_9EUKA</name>
<feature type="domain" description="LolA-like" evidence="3">
    <location>
        <begin position="427"/>
        <end position="636"/>
    </location>
</feature>